<name>A0A2K3M9W5_TRIPR</name>
<gene>
    <name evidence="1" type="ORF">L195_g043650</name>
</gene>
<accession>A0A2K3M9W5</accession>
<organism evidence="1 2">
    <name type="scientific">Trifolium pratense</name>
    <name type="common">Red clover</name>
    <dbReference type="NCBI Taxonomy" id="57577"/>
    <lineage>
        <taxon>Eukaryota</taxon>
        <taxon>Viridiplantae</taxon>
        <taxon>Streptophyta</taxon>
        <taxon>Embryophyta</taxon>
        <taxon>Tracheophyta</taxon>
        <taxon>Spermatophyta</taxon>
        <taxon>Magnoliopsida</taxon>
        <taxon>eudicotyledons</taxon>
        <taxon>Gunneridae</taxon>
        <taxon>Pentapetalae</taxon>
        <taxon>rosids</taxon>
        <taxon>fabids</taxon>
        <taxon>Fabales</taxon>
        <taxon>Fabaceae</taxon>
        <taxon>Papilionoideae</taxon>
        <taxon>50 kb inversion clade</taxon>
        <taxon>NPAAA clade</taxon>
        <taxon>Hologalegina</taxon>
        <taxon>IRL clade</taxon>
        <taxon>Trifolieae</taxon>
        <taxon>Trifolium</taxon>
    </lineage>
</organism>
<proteinExistence type="predicted"/>
<dbReference type="EMBL" id="ASHM01054180">
    <property type="protein sequence ID" value="PNX87559.1"/>
    <property type="molecule type" value="Genomic_DNA"/>
</dbReference>
<dbReference type="AlphaFoldDB" id="A0A2K3M9W5"/>
<comment type="caution">
    <text evidence="1">The sequence shown here is derived from an EMBL/GenBank/DDBJ whole genome shotgun (WGS) entry which is preliminary data.</text>
</comment>
<reference evidence="1 2" key="2">
    <citation type="journal article" date="2017" name="Front. Plant Sci.">
        <title>Gene Classification and Mining of Molecular Markers Useful in Red Clover (Trifolium pratense) Breeding.</title>
        <authorList>
            <person name="Istvanek J."/>
            <person name="Dluhosova J."/>
            <person name="Dluhos P."/>
            <person name="Patkova L."/>
            <person name="Nedelnik J."/>
            <person name="Repkova J."/>
        </authorList>
    </citation>
    <scope>NUCLEOTIDE SEQUENCE [LARGE SCALE GENOMIC DNA]</scope>
    <source>
        <strain evidence="2">cv. Tatra</strain>
        <tissue evidence="1">Young leaves</tissue>
    </source>
</reference>
<protein>
    <submittedName>
        <fullName evidence="1">Uncharacterized protein</fullName>
    </submittedName>
</protein>
<evidence type="ECO:0000313" key="1">
    <source>
        <dbReference type="EMBL" id="PNX87559.1"/>
    </source>
</evidence>
<dbReference type="Proteomes" id="UP000236291">
    <property type="component" value="Unassembled WGS sequence"/>
</dbReference>
<sequence>MKQKSTPDNVEFSIMLEKLQDTLRSLESFQMKNAEHVFNTGSLQVRTAIPCSAAYTNA</sequence>
<reference evidence="1 2" key="1">
    <citation type="journal article" date="2014" name="Am. J. Bot.">
        <title>Genome assembly and annotation for red clover (Trifolium pratense; Fabaceae).</title>
        <authorList>
            <person name="Istvanek J."/>
            <person name="Jaros M."/>
            <person name="Krenek A."/>
            <person name="Repkova J."/>
        </authorList>
    </citation>
    <scope>NUCLEOTIDE SEQUENCE [LARGE SCALE GENOMIC DNA]</scope>
    <source>
        <strain evidence="2">cv. Tatra</strain>
        <tissue evidence="1">Young leaves</tissue>
    </source>
</reference>
<evidence type="ECO:0000313" key="2">
    <source>
        <dbReference type="Proteomes" id="UP000236291"/>
    </source>
</evidence>